<accession>A0AA88JJB1</accession>
<feature type="domain" description="Reverse transcriptase zinc-binding" evidence="1">
    <location>
        <begin position="27"/>
        <end position="112"/>
    </location>
</feature>
<gene>
    <name evidence="2" type="ORF">TIFTF001_053951</name>
</gene>
<proteinExistence type="predicted"/>
<evidence type="ECO:0000313" key="2">
    <source>
        <dbReference type="EMBL" id="GMN74946.1"/>
    </source>
</evidence>
<dbReference type="Pfam" id="PF13966">
    <property type="entry name" value="zf-RVT"/>
    <property type="match status" value="1"/>
</dbReference>
<keyword evidence="3" id="KW-1185">Reference proteome</keyword>
<organism evidence="2 3">
    <name type="scientific">Ficus carica</name>
    <name type="common">Common fig</name>
    <dbReference type="NCBI Taxonomy" id="3494"/>
    <lineage>
        <taxon>Eukaryota</taxon>
        <taxon>Viridiplantae</taxon>
        <taxon>Streptophyta</taxon>
        <taxon>Embryophyta</taxon>
        <taxon>Tracheophyta</taxon>
        <taxon>Spermatophyta</taxon>
        <taxon>Magnoliopsida</taxon>
        <taxon>eudicotyledons</taxon>
        <taxon>Gunneridae</taxon>
        <taxon>Pentapetalae</taxon>
        <taxon>rosids</taxon>
        <taxon>fabids</taxon>
        <taxon>Rosales</taxon>
        <taxon>Moraceae</taxon>
        <taxon>Ficeae</taxon>
        <taxon>Ficus</taxon>
    </lineage>
</organism>
<evidence type="ECO:0000259" key="1">
    <source>
        <dbReference type="Pfam" id="PF13966"/>
    </source>
</evidence>
<name>A0AA88JJB1_FICCA</name>
<dbReference type="Proteomes" id="UP001187192">
    <property type="component" value="Unassembled WGS sequence"/>
</dbReference>
<comment type="caution">
    <text evidence="2">The sequence shown here is derived from an EMBL/GenBank/DDBJ whole genome shotgun (WGS) entry which is preliminary data.</text>
</comment>
<dbReference type="InterPro" id="IPR026960">
    <property type="entry name" value="RVT-Znf"/>
</dbReference>
<reference evidence="2" key="1">
    <citation type="submission" date="2023-07" db="EMBL/GenBank/DDBJ databases">
        <title>draft genome sequence of fig (Ficus carica).</title>
        <authorList>
            <person name="Takahashi T."/>
            <person name="Nishimura K."/>
        </authorList>
    </citation>
    <scope>NUCLEOTIDE SEQUENCE</scope>
</reference>
<evidence type="ECO:0000313" key="3">
    <source>
        <dbReference type="Proteomes" id="UP001187192"/>
    </source>
</evidence>
<dbReference type="AlphaFoldDB" id="A0AA88JJB1"/>
<protein>
    <recommendedName>
        <fullName evidence="1">Reverse transcriptase zinc-binding domain-containing protein</fullName>
    </recommendedName>
</protein>
<sequence length="122" mass="13916">MRFSVFALNRCWGEETLLWIGDNSGKFSVKSPFRIACGFFDSQAVTWKKIWKAKLHERLKFFLRKIASGALPTKERMQWANPEGNGECLICSAVPESASHLSSQCSLAKFIWLFIITVRLIS</sequence>
<dbReference type="EMBL" id="BTGU01013675">
    <property type="protein sequence ID" value="GMN74946.1"/>
    <property type="molecule type" value="Genomic_DNA"/>
</dbReference>